<dbReference type="PRINTS" id="PR00344">
    <property type="entry name" value="BCTRLSENSOR"/>
</dbReference>
<dbReference type="Gene3D" id="3.30.450.20">
    <property type="entry name" value="PAS domain"/>
    <property type="match status" value="3"/>
</dbReference>
<dbReference type="CDD" id="cd00082">
    <property type="entry name" value="HisKA"/>
    <property type="match status" value="1"/>
</dbReference>
<dbReference type="InterPro" id="IPR000700">
    <property type="entry name" value="PAS-assoc_C"/>
</dbReference>
<comment type="caution">
    <text evidence="10">The sequence shown here is derived from an EMBL/GenBank/DDBJ whole genome shotgun (WGS) entry which is preliminary data.</text>
</comment>
<keyword evidence="6" id="KW-0175">Coiled coil</keyword>
<feature type="domain" description="PAS" evidence="8">
    <location>
        <begin position="23"/>
        <end position="96"/>
    </location>
</feature>
<feature type="domain" description="PAS" evidence="8">
    <location>
        <begin position="307"/>
        <end position="363"/>
    </location>
</feature>
<evidence type="ECO:0000313" key="10">
    <source>
        <dbReference type="EMBL" id="MFD1003440.1"/>
    </source>
</evidence>
<dbReference type="InterPro" id="IPR036890">
    <property type="entry name" value="HATPase_C_sf"/>
</dbReference>
<evidence type="ECO:0000256" key="6">
    <source>
        <dbReference type="SAM" id="Coils"/>
    </source>
</evidence>
<feature type="coiled-coil region" evidence="6">
    <location>
        <begin position="290"/>
        <end position="317"/>
    </location>
</feature>
<feature type="domain" description="PAS" evidence="8">
    <location>
        <begin position="165"/>
        <end position="237"/>
    </location>
</feature>
<gene>
    <name evidence="10" type="ORF">ACFQ21_29215</name>
</gene>
<dbReference type="SMART" id="SM00086">
    <property type="entry name" value="PAC"/>
    <property type="match status" value="3"/>
</dbReference>
<dbReference type="InterPro" id="IPR000014">
    <property type="entry name" value="PAS"/>
</dbReference>
<dbReference type="PROSITE" id="PS50113">
    <property type="entry name" value="PAC"/>
    <property type="match status" value="3"/>
</dbReference>
<proteinExistence type="predicted"/>
<dbReference type="Proteomes" id="UP001597112">
    <property type="component" value="Unassembled WGS sequence"/>
</dbReference>
<dbReference type="InterPro" id="IPR003661">
    <property type="entry name" value="HisK_dim/P_dom"/>
</dbReference>
<dbReference type="SUPFAM" id="SSF47384">
    <property type="entry name" value="Homodimeric domain of signal transducing histidine kinase"/>
    <property type="match status" value="1"/>
</dbReference>
<dbReference type="Gene3D" id="1.10.287.130">
    <property type="match status" value="1"/>
</dbReference>
<name>A0ABW3KDE6_9BACT</name>
<accession>A0ABW3KDE6</accession>
<dbReference type="PROSITE" id="PS50109">
    <property type="entry name" value="HIS_KIN"/>
    <property type="match status" value="1"/>
</dbReference>
<dbReference type="Pfam" id="PF13426">
    <property type="entry name" value="PAS_9"/>
    <property type="match status" value="3"/>
</dbReference>
<keyword evidence="3" id="KW-0597">Phosphoprotein</keyword>
<evidence type="ECO:0000313" key="11">
    <source>
        <dbReference type="Proteomes" id="UP001597112"/>
    </source>
</evidence>
<feature type="domain" description="PAC" evidence="9">
    <location>
        <begin position="382"/>
        <end position="434"/>
    </location>
</feature>
<dbReference type="PROSITE" id="PS50112">
    <property type="entry name" value="PAS"/>
    <property type="match status" value="3"/>
</dbReference>
<dbReference type="InterPro" id="IPR052162">
    <property type="entry name" value="Sensor_kinase/Photoreceptor"/>
</dbReference>
<dbReference type="RefSeq" id="WP_377586147.1">
    <property type="nucleotide sequence ID" value="NZ_JBHTKA010000016.1"/>
</dbReference>
<evidence type="ECO:0000256" key="3">
    <source>
        <dbReference type="ARBA" id="ARBA00022553"/>
    </source>
</evidence>
<dbReference type="SUPFAM" id="SSF55874">
    <property type="entry name" value="ATPase domain of HSP90 chaperone/DNA topoisomerase II/histidine kinase"/>
    <property type="match status" value="1"/>
</dbReference>
<dbReference type="SMART" id="SM00091">
    <property type="entry name" value="PAS"/>
    <property type="match status" value="3"/>
</dbReference>
<dbReference type="PANTHER" id="PTHR43304:SF1">
    <property type="entry name" value="PAC DOMAIN-CONTAINING PROTEIN"/>
    <property type="match status" value="1"/>
</dbReference>
<evidence type="ECO:0000259" key="8">
    <source>
        <dbReference type="PROSITE" id="PS50112"/>
    </source>
</evidence>
<dbReference type="InterPro" id="IPR036097">
    <property type="entry name" value="HisK_dim/P_sf"/>
</dbReference>
<dbReference type="SMART" id="SM00387">
    <property type="entry name" value="HATPase_c"/>
    <property type="match status" value="1"/>
</dbReference>
<evidence type="ECO:0000256" key="4">
    <source>
        <dbReference type="ARBA" id="ARBA00022679"/>
    </source>
</evidence>
<keyword evidence="4" id="KW-0808">Transferase</keyword>
<dbReference type="InterPro" id="IPR001610">
    <property type="entry name" value="PAC"/>
</dbReference>
<sequence>MKNLPEKNFQSAVNNASHVFKLSEDRFERLIAEVEDYAIILLDIQGTISSWNKGAERIKGYSAEEIIGKSFKVFYTREDKEDGLPDRLLATAIQEGRANHEGWRLRKDGIRFWGSITLTALHNDHGAVTGILKVTRDLTERKKAEDRLSNYAELLRLKNEDLKQSEERYHKMVSEVNDYAIILLDKEGKILDWNKGAETVKGYKAEEIIGKSFRLFYTAEDKAANVPERILKVAHDNGWITHEGWRIRKDGTRFWAGITMTALRNNDHQIIGYSKVTKDLTERKIAEDKLSMYTEELKQRNEALRQSEERYHKMIEEVQDYAILLLNKEGIVQNWNAGAALLKGYTASEIIGRSFKTFYTPEDITYGLPEKLLHEAEVNGKANSEGWRVRKDGARFWGSVVITALHNNNGEVIGFSKVTRDLTERKHADDEMKAAAVVLKDQNKVLENLNSELSAFAYIVSHDLKEPIRKIRIFSTRQREEDRSMAQILEYSHKIEDSAAKMQKMMEDVLAYSELSSRITFEPVNLNDVISAVKNDIELLIEEKGADIYSDTLPVIHGIQHQLYQLFLNLFTNAIKFSKPSEKLTIKITLRQVRNKEIAIEADTPHQHFYEISFADNGIGFSQEYSKKIFEVFHKLHAKHESAGSGIGLAIVKKVMVNHSGWIIAESEPNKGSTFKLYFPIPEL</sequence>
<dbReference type="PANTHER" id="PTHR43304">
    <property type="entry name" value="PHYTOCHROME-LIKE PROTEIN CPH1"/>
    <property type="match status" value="1"/>
</dbReference>
<dbReference type="EC" id="2.7.13.3" evidence="2"/>
<evidence type="ECO:0000256" key="2">
    <source>
        <dbReference type="ARBA" id="ARBA00012438"/>
    </source>
</evidence>
<organism evidence="10 11">
    <name type="scientific">Ohtaekwangia kribbensis</name>
    <dbReference type="NCBI Taxonomy" id="688913"/>
    <lineage>
        <taxon>Bacteria</taxon>
        <taxon>Pseudomonadati</taxon>
        <taxon>Bacteroidota</taxon>
        <taxon>Cytophagia</taxon>
        <taxon>Cytophagales</taxon>
        <taxon>Fulvivirgaceae</taxon>
        <taxon>Ohtaekwangia</taxon>
    </lineage>
</organism>
<evidence type="ECO:0000256" key="5">
    <source>
        <dbReference type="ARBA" id="ARBA00022777"/>
    </source>
</evidence>
<dbReference type="EMBL" id="JBHTKA010000016">
    <property type="protein sequence ID" value="MFD1003440.1"/>
    <property type="molecule type" value="Genomic_DNA"/>
</dbReference>
<evidence type="ECO:0000259" key="7">
    <source>
        <dbReference type="PROSITE" id="PS50109"/>
    </source>
</evidence>
<keyword evidence="5" id="KW-0418">Kinase</keyword>
<feature type="domain" description="PAC" evidence="9">
    <location>
        <begin position="240"/>
        <end position="292"/>
    </location>
</feature>
<dbReference type="InterPro" id="IPR003594">
    <property type="entry name" value="HATPase_dom"/>
</dbReference>
<dbReference type="CDD" id="cd00130">
    <property type="entry name" value="PAS"/>
    <property type="match status" value="3"/>
</dbReference>
<dbReference type="InterPro" id="IPR035965">
    <property type="entry name" value="PAS-like_dom_sf"/>
</dbReference>
<dbReference type="NCBIfam" id="TIGR00229">
    <property type="entry name" value="sensory_box"/>
    <property type="match status" value="3"/>
</dbReference>
<dbReference type="InterPro" id="IPR004358">
    <property type="entry name" value="Sig_transdc_His_kin-like_C"/>
</dbReference>
<feature type="domain" description="PAC" evidence="9">
    <location>
        <begin position="98"/>
        <end position="150"/>
    </location>
</feature>
<dbReference type="Gene3D" id="3.30.565.10">
    <property type="entry name" value="Histidine kinase-like ATPase, C-terminal domain"/>
    <property type="match status" value="1"/>
</dbReference>
<reference evidence="11" key="1">
    <citation type="journal article" date="2019" name="Int. J. Syst. Evol. Microbiol.">
        <title>The Global Catalogue of Microorganisms (GCM) 10K type strain sequencing project: providing services to taxonomists for standard genome sequencing and annotation.</title>
        <authorList>
            <consortium name="The Broad Institute Genomics Platform"/>
            <consortium name="The Broad Institute Genome Sequencing Center for Infectious Disease"/>
            <person name="Wu L."/>
            <person name="Ma J."/>
        </authorList>
    </citation>
    <scope>NUCLEOTIDE SEQUENCE [LARGE SCALE GENOMIC DNA]</scope>
    <source>
        <strain evidence="11">CCUG 58938</strain>
    </source>
</reference>
<dbReference type="InterPro" id="IPR005467">
    <property type="entry name" value="His_kinase_dom"/>
</dbReference>
<feature type="domain" description="Histidine kinase" evidence="7">
    <location>
        <begin position="459"/>
        <end position="683"/>
    </location>
</feature>
<dbReference type="SMART" id="SM00388">
    <property type="entry name" value="HisKA"/>
    <property type="match status" value="1"/>
</dbReference>
<dbReference type="Pfam" id="PF02518">
    <property type="entry name" value="HATPase_c"/>
    <property type="match status" value="1"/>
</dbReference>
<evidence type="ECO:0000259" key="9">
    <source>
        <dbReference type="PROSITE" id="PS50113"/>
    </source>
</evidence>
<feature type="coiled-coil region" evidence="6">
    <location>
        <begin position="141"/>
        <end position="168"/>
    </location>
</feature>
<dbReference type="SUPFAM" id="SSF55785">
    <property type="entry name" value="PYP-like sensor domain (PAS domain)"/>
    <property type="match status" value="3"/>
</dbReference>
<evidence type="ECO:0000256" key="1">
    <source>
        <dbReference type="ARBA" id="ARBA00000085"/>
    </source>
</evidence>
<keyword evidence="11" id="KW-1185">Reference proteome</keyword>
<protein>
    <recommendedName>
        <fullName evidence="2">histidine kinase</fullName>
        <ecNumber evidence="2">2.7.13.3</ecNumber>
    </recommendedName>
</protein>
<comment type="catalytic activity">
    <reaction evidence="1">
        <text>ATP + protein L-histidine = ADP + protein N-phospho-L-histidine.</text>
        <dbReference type="EC" id="2.7.13.3"/>
    </reaction>
</comment>